<dbReference type="RefSeq" id="WP_031648612.1">
    <property type="nucleotide sequence ID" value="NZ_CP019615.1"/>
</dbReference>
<reference evidence="1 3" key="2">
    <citation type="submission" date="2018-06" db="EMBL/GenBank/DDBJ databases">
        <authorList>
            <consortium name="PulseNet: The National Subtyping Network for Foodborne Disease Surveillance"/>
            <person name="Tarr C.L."/>
            <person name="Trees E."/>
            <person name="Katz L.S."/>
            <person name="Carleton-Romer H.A."/>
            <person name="Stroika S."/>
            <person name="Kucerova Z."/>
            <person name="Roache K.F."/>
            <person name="Sabol A.L."/>
            <person name="Besser J."/>
            <person name="Gerner-Smidt P."/>
        </authorList>
    </citation>
    <scope>NUCLEOTIDE SEQUENCE [LARGE SCALE GENOMIC DNA]</scope>
    <source>
        <strain evidence="1 3">PNUSAL002180</strain>
    </source>
</reference>
<comment type="caution">
    <text evidence="1">The sequence shown here is derived from an EMBL/GenBank/DDBJ whole genome shotgun (WGS) entry which is preliminary data.</text>
</comment>
<dbReference type="EMBL" id="DAAIHR010000005">
    <property type="protein sequence ID" value="HAB8398171.1"/>
    <property type="molecule type" value="Genomic_DNA"/>
</dbReference>
<reference evidence="2" key="3">
    <citation type="submission" date="2020-01" db="EMBL/GenBank/DDBJ databases">
        <authorList>
            <consortium name="NCBI Pathogen Detection Project"/>
        </authorList>
    </citation>
    <scope>NUCLEOTIDE SEQUENCE</scope>
    <source>
        <strain evidence="2">CFIAFB20130012</strain>
    </source>
</reference>
<proteinExistence type="predicted"/>
<evidence type="ECO:0000313" key="4">
    <source>
        <dbReference type="Proteomes" id="UP000840197"/>
    </source>
</evidence>
<gene>
    <name evidence="1" type="ORF">A8L61_10240</name>
    <name evidence="2" type="ORF">GYR60_06515</name>
</gene>
<evidence type="ECO:0000313" key="1">
    <source>
        <dbReference type="EMBL" id="EAG0867654.1"/>
    </source>
</evidence>
<dbReference type="AlphaFoldDB" id="A0A3H3KU53"/>
<evidence type="ECO:0000313" key="3">
    <source>
        <dbReference type="Proteomes" id="UP000358545"/>
    </source>
</evidence>
<evidence type="ECO:0000313" key="2">
    <source>
        <dbReference type="EMBL" id="HAB8398171.1"/>
    </source>
</evidence>
<protein>
    <submittedName>
        <fullName evidence="1">Uncharacterized protein</fullName>
    </submittedName>
</protein>
<organism evidence="1 3">
    <name type="scientific">Listeria monocytogenes</name>
    <dbReference type="NCBI Taxonomy" id="1639"/>
    <lineage>
        <taxon>Bacteria</taxon>
        <taxon>Bacillati</taxon>
        <taxon>Bacillota</taxon>
        <taxon>Bacilli</taxon>
        <taxon>Bacillales</taxon>
        <taxon>Listeriaceae</taxon>
        <taxon>Listeria</taxon>
    </lineage>
</organism>
<sequence length="124" mass="13920">MEKMVFQSLLDSFGVPLTVFPKQENGGEFVNGEWVVSQLDETSKIEVNEPFVPSSLMTQMPQTSAYTAARYEKYEMIWFSSQVLPLKSKVIHKGISYSVEDAIPFTDYSDVTQYGCKAVSVSAK</sequence>
<name>A0A3H3KU53_LISMN</name>
<accession>A0A3H3KU53</accession>
<dbReference type="Proteomes" id="UP000840197">
    <property type="component" value="Unassembled WGS sequence"/>
</dbReference>
<dbReference type="Proteomes" id="UP000358545">
    <property type="component" value="Unassembled WGS sequence"/>
</dbReference>
<reference evidence="2 4" key="1">
    <citation type="journal article" date="2018" name="Genome Biol.">
        <title>SKESA: strategic k-mer extension for scrupulous assemblies.</title>
        <authorList>
            <person name="Souvorov A."/>
            <person name="Agarwala R."/>
            <person name="Lipman D.J."/>
        </authorList>
    </citation>
    <scope>NUCLEOTIDE SEQUENCE [LARGE SCALE GENOMIC DNA]</scope>
    <source>
        <strain evidence="2 4">CFIAFB20130012</strain>
    </source>
</reference>
<dbReference type="EMBL" id="AABAGT010000014">
    <property type="protein sequence ID" value="EAG0867654.1"/>
    <property type="molecule type" value="Genomic_DNA"/>
</dbReference>